<evidence type="ECO:0000313" key="5">
    <source>
        <dbReference type="Proteomes" id="UP000256708"/>
    </source>
</evidence>
<dbReference type="InterPro" id="IPR011658">
    <property type="entry name" value="PA14_dom"/>
</dbReference>
<dbReference type="InterPro" id="IPR037524">
    <property type="entry name" value="PA14/GLEYA"/>
</dbReference>
<dbReference type="Gene3D" id="2.60.120.1560">
    <property type="match status" value="1"/>
</dbReference>
<name>A0A3D8LHB6_9BACT</name>
<protein>
    <recommendedName>
        <fullName evidence="3">PA14 domain-containing protein</fullName>
    </recommendedName>
</protein>
<sequence>MDFRFRKLFTPLLISVIVISCEQKELEEVVPNGVLKSKETNLALSANILYNENFEGSTPFSGVYLEKAGSHSLEYVTSLAFQGSRSARFELRDSDAMVNSGTRAEAMITKPSEHKERWYSFAVYFPSQEYAKDSKSEIISQWHQYPDEHLGEKWGNPANALLVGNDRFTMSIRHDANALTTSSVAKLYDLGSVAKDQWHEFVFHHIHSYGSDGLVEIWHNGKKVLEHKGGNMFNNAKLPHWKLGLYKWEWNAGGTTDVSKRVLYFDNIRVGNQNAQLSEMSSGATATPESSAPAIPEPSSTPDKSILPIAGTGKITREFWANVKGSVPLSTRPESVTELISFEAPTNAGTNYAQRIRGYITAPVTGQYTFWIAGDDSADLYLSSDDNPTNKKRIAYINRWTRSRQWSKFSTQKSLKIMLEAGKRYYIEALHQEGYGLDNLAVGWQLPDGVLERPIDGNRLSPYSR</sequence>
<dbReference type="Proteomes" id="UP000256708">
    <property type="component" value="Unassembled WGS sequence"/>
</dbReference>
<comment type="caution">
    <text evidence="4">The sequence shown here is derived from an EMBL/GenBank/DDBJ whole genome shotgun (WGS) entry which is preliminary data.</text>
</comment>
<dbReference type="InterPro" id="IPR025975">
    <property type="entry name" value="Polysacc_lyase"/>
</dbReference>
<dbReference type="SMART" id="SM00758">
    <property type="entry name" value="PA14"/>
    <property type="match status" value="1"/>
</dbReference>
<feature type="region of interest" description="Disordered" evidence="2">
    <location>
        <begin position="279"/>
        <end position="307"/>
    </location>
</feature>
<dbReference type="PROSITE" id="PS51820">
    <property type="entry name" value="PA14"/>
    <property type="match status" value="1"/>
</dbReference>
<keyword evidence="1" id="KW-0732">Signal</keyword>
<dbReference type="PROSITE" id="PS51257">
    <property type="entry name" value="PROKAR_LIPOPROTEIN"/>
    <property type="match status" value="1"/>
</dbReference>
<evidence type="ECO:0000313" key="4">
    <source>
        <dbReference type="EMBL" id="RDV16839.1"/>
    </source>
</evidence>
<evidence type="ECO:0000259" key="3">
    <source>
        <dbReference type="PROSITE" id="PS51820"/>
    </source>
</evidence>
<dbReference type="Gene3D" id="2.60.120.200">
    <property type="match status" value="1"/>
</dbReference>
<feature type="compositionally biased region" description="Low complexity" evidence="2">
    <location>
        <begin position="281"/>
        <end position="302"/>
    </location>
</feature>
<dbReference type="EMBL" id="QRGR01000003">
    <property type="protein sequence ID" value="RDV16839.1"/>
    <property type="molecule type" value="Genomic_DNA"/>
</dbReference>
<evidence type="ECO:0000256" key="2">
    <source>
        <dbReference type="SAM" id="MobiDB-lite"/>
    </source>
</evidence>
<dbReference type="PANTHER" id="PTHR46769">
    <property type="entry name" value="POLYCYSTIC KIDNEY AND HEPATIC DISEASE 1 (AUTOSOMAL RECESSIVE)-LIKE 1"/>
    <property type="match status" value="1"/>
</dbReference>
<feature type="domain" description="PA14" evidence="3">
    <location>
        <begin position="310"/>
        <end position="458"/>
    </location>
</feature>
<dbReference type="OrthoDB" id="652886at2"/>
<evidence type="ECO:0000256" key="1">
    <source>
        <dbReference type="ARBA" id="ARBA00022729"/>
    </source>
</evidence>
<accession>A0A3D8LHB6</accession>
<reference evidence="5" key="1">
    <citation type="submission" date="2018-08" db="EMBL/GenBank/DDBJ databases">
        <authorList>
            <person name="Liu Z.-W."/>
            <person name="Du Z.-J."/>
        </authorList>
    </citation>
    <scope>NUCLEOTIDE SEQUENCE [LARGE SCALE GENOMIC DNA]</scope>
    <source>
        <strain evidence="5">H4X</strain>
    </source>
</reference>
<dbReference type="SUPFAM" id="SSF56988">
    <property type="entry name" value="Anthrax protective antigen"/>
    <property type="match status" value="1"/>
</dbReference>
<keyword evidence="5" id="KW-1185">Reference proteome</keyword>
<organism evidence="4 5">
    <name type="scientific">Pontibacter diazotrophicus</name>
    <dbReference type="NCBI Taxonomy" id="1400979"/>
    <lineage>
        <taxon>Bacteria</taxon>
        <taxon>Pseudomonadati</taxon>
        <taxon>Bacteroidota</taxon>
        <taxon>Cytophagia</taxon>
        <taxon>Cytophagales</taxon>
        <taxon>Hymenobacteraceae</taxon>
        <taxon>Pontibacter</taxon>
    </lineage>
</organism>
<gene>
    <name evidence="4" type="ORF">DXT99_03405</name>
</gene>
<dbReference type="Pfam" id="PF07691">
    <property type="entry name" value="PA14"/>
    <property type="match status" value="1"/>
</dbReference>
<dbReference type="PANTHER" id="PTHR46769:SF2">
    <property type="entry name" value="FIBROCYSTIN-L ISOFORM 2 PRECURSOR-RELATED"/>
    <property type="match status" value="1"/>
</dbReference>
<dbReference type="InterPro" id="IPR052387">
    <property type="entry name" value="Fibrocystin"/>
</dbReference>
<dbReference type="Pfam" id="PF14099">
    <property type="entry name" value="Polysacc_lyase"/>
    <property type="match status" value="1"/>
</dbReference>
<proteinExistence type="predicted"/>
<dbReference type="RefSeq" id="WP_115564113.1">
    <property type="nucleotide sequence ID" value="NZ_QRGR01000003.1"/>
</dbReference>
<dbReference type="AlphaFoldDB" id="A0A3D8LHB6"/>